<dbReference type="STRING" id="33097.A0A150GIY1"/>
<dbReference type="PANTHER" id="PTHR46098:SF1">
    <property type="entry name" value="TRNA (CYTOSINE(38)-C(5))-METHYLTRANSFERASE"/>
    <property type="match status" value="1"/>
</dbReference>
<reference evidence="5" key="1">
    <citation type="journal article" date="2016" name="Nat. Commun.">
        <title>The Gonium pectorale genome demonstrates co-option of cell cycle regulation during the evolution of multicellularity.</title>
        <authorList>
            <person name="Hanschen E.R."/>
            <person name="Marriage T.N."/>
            <person name="Ferris P.J."/>
            <person name="Hamaji T."/>
            <person name="Toyoda A."/>
            <person name="Fujiyama A."/>
            <person name="Neme R."/>
            <person name="Noguchi H."/>
            <person name="Minakuchi Y."/>
            <person name="Suzuki M."/>
            <person name="Kawai-Toyooka H."/>
            <person name="Smith D.R."/>
            <person name="Sparks H."/>
            <person name="Anderson J."/>
            <person name="Bakaric R."/>
            <person name="Luria V."/>
            <person name="Karger A."/>
            <person name="Kirschner M.W."/>
            <person name="Durand P.M."/>
            <person name="Michod R.E."/>
            <person name="Nozaki H."/>
            <person name="Olson B.J."/>
        </authorList>
    </citation>
    <scope>NUCLEOTIDE SEQUENCE [LARGE SCALE GENOMIC DNA]</scope>
    <source>
        <strain evidence="5">NIES-2863</strain>
    </source>
</reference>
<dbReference type="SUPFAM" id="SSF53335">
    <property type="entry name" value="S-adenosyl-L-methionine-dependent methyltransferases"/>
    <property type="match status" value="1"/>
</dbReference>
<comment type="caution">
    <text evidence="4">The sequence shown here is derived from an EMBL/GenBank/DDBJ whole genome shotgun (WGS) entry which is preliminary data.</text>
</comment>
<sequence>MDVNTTANRAYANEYGVQPRAMDLQRVTAAQLDALGADLWLLTPPCQPYTTGPNARRRDTADPRAASLLALLSPAAGLPAMSRPPARLLLENVPGFVGSGGHGALRAALAGAGYEVREFIVSPHQLGVPYSRPRYFALALRRPLRFPHAADCNLGPMEHPPCLGQGPGRLGATDAEVAALHGMPPGWADRAAAAGLSARQQYALLGNGLSVDVAAHLLAYLLADLPTE</sequence>
<dbReference type="GO" id="GO:0005634">
    <property type="term" value="C:nucleus"/>
    <property type="evidence" value="ECO:0007669"/>
    <property type="project" value="TreeGrafter"/>
</dbReference>
<dbReference type="OrthoDB" id="414133at2759"/>
<keyword evidence="1" id="KW-0489">Methyltransferase</keyword>
<evidence type="ECO:0000256" key="2">
    <source>
        <dbReference type="ARBA" id="ARBA00022679"/>
    </source>
</evidence>
<organism evidence="4 5">
    <name type="scientific">Gonium pectorale</name>
    <name type="common">Green alga</name>
    <dbReference type="NCBI Taxonomy" id="33097"/>
    <lineage>
        <taxon>Eukaryota</taxon>
        <taxon>Viridiplantae</taxon>
        <taxon>Chlorophyta</taxon>
        <taxon>core chlorophytes</taxon>
        <taxon>Chlorophyceae</taxon>
        <taxon>CS clade</taxon>
        <taxon>Chlamydomonadales</taxon>
        <taxon>Volvocaceae</taxon>
        <taxon>Gonium</taxon>
    </lineage>
</organism>
<evidence type="ECO:0000256" key="1">
    <source>
        <dbReference type="ARBA" id="ARBA00022603"/>
    </source>
</evidence>
<dbReference type="Proteomes" id="UP000075714">
    <property type="component" value="Unassembled WGS sequence"/>
</dbReference>
<keyword evidence="5" id="KW-1185">Reference proteome</keyword>
<gene>
    <name evidence="4" type="ORF">GPECTOR_19g220</name>
</gene>
<dbReference type="AlphaFoldDB" id="A0A150GIY1"/>
<evidence type="ECO:0000313" key="5">
    <source>
        <dbReference type="Proteomes" id="UP000075714"/>
    </source>
</evidence>
<dbReference type="GO" id="GO:0032259">
    <property type="term" value="P:methylation"/>
    <property type="evidence" value="ECO:0007669"/>
    <property type="project" value="UniProtKB-KW"/>
</dbReference>
<dbReference type="Pfam" id="PF00145">
    <property type="entry name" value="DNA_methylase"/>
    <property type="match status" value="1"/>
</dbReference>
<dbReference type="InterPro" id="IPR001525">
    <property type="entry name" value="C5_MeTfrase"/>
</dbReference>
<protein>
    <recommendedName>
        <fullName evidence="6">DNA methyltransferase</fullName>
    </recommendedName>
</protein>
<keyword evidence="2" id="KW-0808">Transferase</keyword>
<evidence type="ECO:0000256" key="3">
    <source>
        <dbReference type="ARBA" id="ARBA00022691"/>
    </source>
</evidence>
<evidence type="ECO:0008006" key="6">
    <source>
        <dbReference type="Google" id="ProtNLM"/>
    </source>
</evidence>
<dbReference type="PANTHER" id="PTHR46098">
    <property type="entry name" value="TRNA (CYTOSINE(38)-C(5))-METHYLTRANSFERASE"/>
    <property type="match status" value="1"/>
</dbReference>
<dbReference type="GO" id="GO:0008168">
    <property type="term" value="F:methyltransferase activity"/>
    <property type="evidence" value="ECO:0007669"/>
    <property type="project" value="UniProtKB-KW"/>
</dbReference>
<dbReference type="InterPro" id="IPR050750">
    <property type="entry name" value="C5-MTase"/>
</dbReference>
<keyword evidence="3" id="KW-0949">S-adenosyl-L-methionine</keyword>
<accession>A0A150GIY1</accession>
<dbReference type="Gene3D" id="3.40.50.150">
    <property type="entry name" value="Vaccinia Virus protein VP39"/>
    <property type="match status" value="1"/>
</dbReference>
<dbReference type="InterPro" id="IPR029063">
    <property type="entry name" value="SAM-dependent_MTases_sf"/>
</dbReference>
<name>A0A150GIY1_GONPE</name>
<proteinExistence type="predicted"/>
<dbReference type="EMBL" id="LSYV01000020">
    <property type="protein sequence ID" value="KXZ49769.1"/>
    <property type="molecule type" value="Genomic_DNA"/>
</dbReference>
<evidence type="ECO:0000313" key="4">
    <source>
        <dbReference type="EMBL" id="KXZ49769.1"/>
    </source>
</evidence>